<dbReference type="OrthoDB" id="10064757at2759"/>
<accession>A0A8S4SL74</accession>
<gene>
    <name evidence="1" type="primary">jg8149</name>
    <name evidence="1" type="ORF">PAEG_LOCUS26537</name>
</gene>
<dbReference type="EMBL" id="CAKXAJ010026420">
    <property type="protein sequence ID" value="CAH2268139.1"/>
    <property type="molecule type" value="Genomic_DNA"/>
</dbReference>
<dbReference type="Proteomes" id="UP000838756">
    <property type="component" value="Unassembled WGS sequence"/>
</dbReference>
<proteinExistence type="predicted"/>
<name>A0A8S4SL74_9NEOP</name>
<keyword evidence="2" id="KW-1185">Reference proteome</keyword>
<organism evidence="1 2">
    <name type="scientific">Pararge aegeria aegeria</name>
    <dbReference type="NCBI Taxonomy" id="348720"/>
    <lineage>
        <taxon>Eukaryota</taxon>
        <taxon>Metazoa</taxon>
        <taxon>Ecdysozoa</taxon>
        <taxon>Arthropoda</taxon>
        <taxon>Hexapoda</taxon>
        <taxon>Insecta</taxon>
        <taxon>Pterygota</taxon>
        <taxon>Neoptera</taxon>
        <taxon>Endopterygota</taxon>
        <taxon>Lepidoptera</taxon>
        <taxon>Glossata</taxon>
        <taxon>Ditrysia</taxon>
        <taxon>Papilionoidea</taxon>
        <taxon>Nymphalidae</taxon>
        <taxon>Satyrinae</taxon>
        <taxon>Satyrini</taxon>
        <taxon>Parargina</taxon>
        <taxon>Pararge</taxon>
    </lineage>
</organism>
<dbReference type="AlphaFoldDB" id="A0A8S4SL74"/>
<evidence type="ECO:0000313" key="1">
    <source>
        <dbReference type="EMBL" id="CAH2268139.1"/>
    </source>
</evidence>
<protein>
    <submittedName>
        <fullName evidence="1">Jg8149 protein</fullName>
    </submittedName>
</protein>
<comment type="caution">
    <text evidence="1">The sequence shown here is derived from an EMBL/GenBank/DDBJ whole genome shotgun (WGS) entry which is preliminary data.</text>
</comment>
<evidence type="ECO:0000313" key="2">
    <source>
        <dbReference type="Proteomes" id="UP000838756"/>
    </source>
</evidence>
<sequence>MFMENENKYAYNIMQSNGYVIDLLRYNEEQSTITKEEFLEKLKTNWLKANAHKIFHDLSALGKYCSENNICISNEQFDDFIDNLTDSINLATDEELKSLFYGLTKWPETDSIRTRNYIEVWAALDDECIKRMNKWTYDQMLSFFSLFYMLNVAKVSDYSYKCLQKLASKAHQLTKNQIVKTLFFIGITRKSPKNIHNLEVQIEEHFPEFSIDELAIISMGLFKSKTPIRNLSLVTKIIGKIIENSKEIHEVSLAALLKIIRYSMKITQNNNKVYDLLNSLQHEIPRFSIMCNVHMALVGTSTLTLHENCLNIIAETLVTSLPKARLKDLERLILTFGTFNFTPKTKNFIDKVIEELKKPDRTEEIKIHGRVFSCCISYLGLLQIYPADLMNKALSPDFLEHSYGKHCQQYGREILSINNMAKIFVKEGTVNLLSEKQVIILAKMYTDYMPDENYPKQYNALDKMFIDVMKVLQKTRGGQEYVTGHHILSHHQRGDIIICNDHKGSPVRVDKAFSEIKFGLLTKPIDDNFWIALIIANRNSFLNSGFYAAIVNWNIYSKMEGENEKNEYLNNLIKRALENKN</sequence>
<reference evidence="1" key="1">
    <citation type="submission" date="2022-03" db="EMBL/GenBank/DDBJ databases">
        <authorList>
            <person name="Lindestad O."/>
        </authorList>
    </citation>
    <scope>NUCLEOTIDE SEQUENCE</scope>
</reference>